<sequence length="495" mass="52958">MRRSPERNALSLSKVFRTTAFKLSVAYLVIFAIGSAFVLGGVAWNVNGLLNEQITQTIQAEITGLAEQYEVGGIRQLVEAIDRRTRLPGSSLYLVTNYAGEPITGNVGTLPAGVIERTGLLVETPYGKPNETKMTHLAVARIFQLPGGFRLLVGRDLEERENLRTVMTHALVISLLWLVAIGLVGGLFVARRVLRRVDAMNATARTIMATGDMTRRLPIAGTGDELDRLAANLNALIARIGTLMAGMKEVSDNIAHDLRTPLTRLRNGAEEALRHEGDSEDYRAALNKVIAESDGLIGIFNALLMIARAEAGSGREGMTAFDAGEVARDVAELYEPVAEDQEIAFAVEAADGLHVRGSRELLSQALANLVDNALKYGLPESHSGPGEQERGSIAVTARREGRDVTISVADHGPGIAEIDRARVFDRFVRLEGARSRPGSGLGLSLAAAIARLHGGTLEIGDNAPGLRITLRLPAVDNGILALPGLAQGKGEEGRP</sequence>
<keyword evidence="7 14" id="KW-0418">Kinase</keyword>
<dbReference type="AlphaFoldDB" id="A0AA41YT40"/>
<dbReference type="PRINTS" id="PR00344">
    <property type="entry name" value="BCTRLSENSOR"/>
</dbReference>
<dbReference type="PROSITE" id="PS50885">
    <property type="entry name" value="HAMP"/>
    <property type="match status" value="1"/>
</dbReference>
<dbReference type="CDD" id="cd06225">
    <property type="entry name" value="HAMP"/>
    <property type="match status" value="1"/>
</dbReference>
<proteinExistence type="predicted"/>
<dbReference type="PANTHER" id="PTHR45436">
    <property type="entry name" value="SENSOR HISTIDINE KINASE YKOH"/>
    <property type="match status" value="1"/>
</dbReference>
<evidence type="ECO:0000259" key="12">
    <source>
        <dbReference type="PROSITE" id="PS50109"/>
    </source>
</evidence>
<dbReference type="InterPro" id="IPR036890">
    <property type="entry name" value="HATPase_C_sf"/>
</dbReference>
<reference evidence="14" key="1">
    <citation type="submission" date="2022-05" db="EMBL/GenBank/DDBJ databases">
        <authorList>
            <person name="Pankratov T."/>
        </authorList>
    </citation>
    <scope>NUCLEOTIDE SEQUENCE</scope>
    <source>
        <strain evidence="14">BP6-180914</strain>
    </source>
</reference>
<dbReference type="Gene3D" id="3.30.565.10">
    <property type="entry name" value="Histidine kinase-like ATPase, C-terminal domain"/>
    <property type="match status" value="1"/>
</dbReference>
<evidence type="ECO:0000256" key="7">
    <source>
        <dbReference type="ARBA" id="ARBA00022777"/>
    </source>
</evidence>
<feature type="transmembrane region" description="Helical" evidence="11">
    <location>
        <begin position="21"/>
        <end position="44"/>
    </location>
</feature>
<organism evidence="14 15">
    <name type="scientific">Lichenifustis flavocetrariae</name>
    <dbReference type="NCBI Taxonomy" id="2949735"/>
    <lineage>
        <taxon>Bacteria</taxon>
        <taxon>Pseudomonadati</taxon>
        <taxon>Pseudomonadota</taxon>
        <taxon>Alphaproteobacteria</taxon>
        <taxon>Hyphomicrobiales</taxon>
        <taxon>Lichenihabitantaceae</taxon>
        <taxon>Lichenifustis</taxon>
    </lineage>
</organism>
<evidence type="ECO:0000259" key="13">
    <source>
        <dbReference type="PROSITE" id="PS50885"/>
    </source>
</evidence>
<gene>
    <name evidence="14" type="ORF">M8523_00670</name>
</gene>
<comment type="caution">
    <text evidence="14">The sequence shown here is derived from an EMBL/GenBank/DDBJ whole genome shotgun (WGS) entry which is preliminary data.</text>
</comment>
<evidence type="ECO:0000256" key="9">
    <source>
        <dbReference type="ARBA" id="ARBA00023012"/>
    </source>
</evidence>
<dbReference type="Pfam" id="PF00512">
    <property type="entry name" value="HisKA"/>
    <property type="match status" value="1"/>
</dbReference>
<evidence type="ECO:0000256" key="10">
    <source>
        <dbReference type="ARBA" id="ARBA00023136"/>
    </source>
</evidence>
<dbReference type="SMART" id="SM00387">
    <property type="entry name" value="HATPase_c"/>
    <property type="match status" value="1"/>
</dbReference>
<evidence type="ECO:0000256" key="2">
    <source>
        <dbReference type="ARBA" id="ARBA00004370"/>
    </source>
</evidence>
<evidence type="ECO:0000256" key="6">
    <source>
        <dbReference type="ARBA" id="ARBA00022692"/>
    </source>
</evidence>
<accession>A0AA41YT40</accession>
<dbReference type="CDD" id="cd00075">
    <property type="entry name" value="HATPase"/>
    <property type="match status" value="1"/>
</dbReference>
<evidence type="ECO:0000256" key="5">
    <source>
        <dbReference type="ARBA" id="ARBA00022679"/>
    </source>
</evidence>
<keyword evidence="5" id="KW-0808">Transferase</keyword>
<dbReference type="InterPro" id="IPR005467">
    <property type="entry name" value="His_kinase_dom"/>
</dbReference>
<evidence type="ECO:0000313" key="14">
    <source>
        <dbReference type="EMBL" id="MCW6506532.1"/>
    </source>
</evidence>
<dbReference type="Proteomes" id="UP001165667">
    <property type="component" value="Unassembled WGS sequence"/>
</dbReference>
<dbReference type="InterPro" id="IPR003594">
    <property type="entry name" value="HATPase_dom"/>
</dbReference>
<dbReference type="SUPFAM" id="SSF47384">
    <property type="entry name" value="Homodimeric domain of signal transducing histidine kinase"/>
    <property type="match status" value="1"/>
</dbReference>
<dbReference type="InterPro" id="IPR036097">
    <property type="entry name" value="HisK_dim/P_sf"/>
</dbReference>
<dbReference type="Gene3D" id="6.10.340.10">
    <property type="match status" value="1"/>
</dbReference>
<feature type="domain" description="HAMP" evidence="13">
    <location>
        <begin position="191"/>
        <end position="245"/>
    </location>
</feature>
<evidence type="ECO:0000256" key="8">
    <source>
        <dbReference type="ARBA" id="ARBA00022989"/>
    </source>
</evidence>
<feature type="transmembrane region" description="Helical" evidence="11">
    <location>
        <begin position="166"/>
        <end position="190"/>
    </location>
</feature>
<keyword evidence="9" id="KW-0902">Two-component regulatory system</keyword>
<dbReference type="PANTHER" id="PTHR45436:SF8">
    <property type="entry name" value="HISTIDINE KINASE"/>
    <property type="match status" value="1"/>
</dbReference>
<dbReference type="EC" id="2.7.13.3" evidence="3"/>
<dbReference type="InterPro" id="IPR003660">
    <property type="entry name" value="HAMP_dom"/>
</dbReference>
<evidence type="ECO:0000256" key="4">
    <source>
        <dbReference type="ARBA" id="ARBA00022553"/>
    </source>
</evidence>
<evidence type="ECO:0000256" key="11">
    <source>
        <dbReference type="SAM" id="Phobius"/>
    </source>
</evidence>
<name>A0AA41YT40_9HYPH</name>
<dbReference type="PROSITE" id="PS50109">
    <property type="entry name" value="HIS_KIN"/>
    <property type="match status" value="1"/>
</dbReference>
<keyword evidence="10 11" id="KW-0472">Membrane</keyword>
<evidence type="ECO:0000256" key="1">
    <source>
        <dbReference type="ARBA" id="ARBA00000085"/>
    </source>
</evidence>
<keyword evidence="15" id="KW-1185">Reference proteome</keyword>
<dbReference type="SMART" id="SM00304">
    <property type="entry name" value="HAMP"/>
    <property type="match status" value="1"/>
</dbReference>
<dbReference type="SMART" id="SM00388">
    <property type="entry name" value="HisKA"/>
    <property type="match status" value="1"/>
</dbReference>
<dbReference type="EMBL" id="JAMOIM010000001">
    <property type="protein sequence ID" value="MCW6506532.1"/>
    <property type="molecule type" value="Genomic_DNA"/>
</dbReference>
<dbReference type="Pfam" id="PF00672">
    <property type="entry name" value="HAMP"/>
    <property type="match status" value="1"/>
</dbReference>
<keyword evidence="6 11" id="KW-0812">Transmembrane</keyword>
<dbReference type="Gene3D" id="1.10.287.130">
    <property type="match status" value="1"/>
</dbReference>
<dbReference type="SUPFAM" id="SSF55874">
    <property type="entry name" value="ATPase domain of HSP90 chaperone/DNA topoisomerase II/histidine kinase"/>
    <property type="match status" value="1"/>
</dbReference>
<dbReference type="InterPro" id="IPR050428">
    <property type="entry name" value="TCS_sensor_his_kinase"/>
</dbReference>
<keyword evidence="8 11" id="KW-1133">Transmembrane helix</keyword>
<comment type="subcellular location">
    <subcellularLocation>
        <location evidence="2">Membrane</location>
    </subcellularLocation>
</comment>
<feature type="domain" description="Histidine kinase" evidence="12">
    <location>
        <begin position="253"/>
        <end position="476"/>
    </location>
</feature>
<keyword evidence="4" id="KW-0597">Phosphoprotein</keyword>
<dbReference type="GO" id="GO:0005886">
    <property type="term" value="C:plasma membrane"/>
    <property type="evidence" value="ECO:0007669"/>
    <property type="project" value="TreeGrafter"/>
</dbReference>
<dbReference type="InterPro" id="IPR003661">
    <property type="entry name" value="HisK_dim/P_dom"/>
</dbReference>
<evidence type="ECO:0000313" key="15">
    <source>
        <dbReference type="Proteomes" id="UP001165667"/>
    </source>
</evidence>
<protein>
    <recommendedName>
        <fullName evidence="3">histidine kinase</fullName>
        <ecNumber evidence="3">2.7.13.3</ecNumber>
    </recommendedName>
</protein>
<comment type="catalytic activity">
    <reaction evidence="1">
        <text>ATP + protein L-histidine = ADP + protein N-phospho-L-histidine.</text>
        <dbReference type="EC" id="2.7.13.3"/>
    </reaction>
</comment>
<evidence type="ECO:0000256" key="3">
    <source>
        <dbReference type="ARBA" id="ARBA00012438"/>
    </source>
</evidence>
<dbReference type="InterPro" id="IPR004358">
    <property type="entry name" value="Sig_transdc_His_kin-like_C"/>
</dbReference>
<dbReference type="CDD" id="cd00082">
    <property type="entry name" value="HisKA"/>
    <property type="match status" value="1"/>
</dbReference>
<dbReference type="GO" id="GO:0000155">
    <property type="term" value="F:phosphorelay sensor kinase activity"/>
    <property type="evidence" value="ECO:0007669"/>
    <property type="project" value="InterPro"/>
</dbReference>
<dbReference type="Pfam" id="PF02518">
    <property type="entry name" value="HATPase_c"/>
    <property type="match status" value="1"/>
</dbReference>